<dbReference type="GO" id="GO:0000166">
    <property type="term" value="F:nucleotide binding"/>
    <property type="evidence" value="ECO:0007669"/>
    <property type="project" value="InterPro"/>
</dbReference>
<protein>
    <recommendedName>
        <fullName evidence="2">DNA-directed DNA polymerase</fullName>
        <ecNumber evidence="2">2.7.7.7</ecNumber>
    </recommendedName>
</protein>
<evidence type="ECO:0000259" key="12">
    <source>
        <dbReference type="Pfam" id="PF03175"/>
    </source>
</evidence>
<proteinExistence type="inferred from homology"/>
<name>A0A8S5SWF1_9CAUD</name>
<dbReference type="Gene3D" id="3.90.1600.10">
    <property type="entry name" value="Palm domain of DNA polymerase"/>
    <property type="match status" value="2"/>
</dbReference>
<dbReference type="GO" id="GO:0003887">
    <property type="term" value="F:DNA-directed DNA polymerase activity"/>
    <property type="evidence" value="ECO:0007669"/>
    <property type="project" value="UniProtKB-KW"/>
</dbReference>
<keyword evidence="7" id="KW-0378">Hydrolase</keyword>
<dbReference type="GO" id="GO:0004518">
    <property type="term" value="F:nuclease activity"/>
    <property type="evidence" value="ECO:0007669"/>
    <property type="project" value="UniProtKB-KW"/>
</dbReference>
<feature type="domain" description="DNA-directed DNA polymerase family B mitochondria/virus" evidence="12">
    <location>
        <begin position="221"/>
        <end position="371"/>
    </location>
</feature>
<evidence type="ECO:0000256" key="6">
    <source>
        <dbReference type="ARBA" id="ARBA00022722"/>
    </source>
</evidence>
<dbReference type="GO" id="GO:0003677">
    <property type="term" value="F:DNA binding"/>
    <property type="evidence" value="ECO:0007669"/>
    <property type="project" value="UniProtKB-KW"/>
</dbReference>
<keyword evidence="3" id="KW-0808">Transferase</keyword>
<dbReference type="EC" id="2.7.7.7" evidence="2"/>
<evidence type="ECO:0000256" key="4">
    <source>
        <dbReference type="ARBA" id="ARBA00022695"/>
    </source>
</evidence>
<evidence type="ECO:0000256" key="10">
    <source>
        <dbReference type="ARBA" id="ARBA00023125"/>
    </source>
</evidence>
<organism evidence="13">
    <name type="scientific">Podoviridae sp. ctUm43</name>
    <dbReference type="NCBI Taxonomy" id="2827738"/>
    <lineage>
        <taxon>Viruses</taxon>
        <taxon>Duplodnaviria</taxon>
        <taxon>Heunggongvirae</taxon>
        <taxon>Uroviricota</taxon>
        <taxon>Caudoviricetes</taxon>
    </lineage>
</organism>
<dbReference type="InterPro" id="IPR012337">
    <property type="entry name" value="RNaseH-like_sf"/>
</dbReference>
<evidence type="ECO:0000313" key="13">
    <source>
        <dbReference type="EMBL" id="DAF55397.1"/>
    </source>
</evidence>
<keyword evidence="5" id="KW-0235">DNA replication</keyword>
<keyword evidence="10" id="KW-0238">DNA-binding</keyword>
<evidence type="ECO:0000256" key="11">
    <source>
        <dbReference type="ARBA" id="ARBA00049244"/>
    </source>
</evidence>
<dbReference type="Gene3D" id="3.30.420.10">
    <property type="entry name" value="Ribonuclease H-like superfamily/Ribonuclease H"/>
    <property type="match status" value="1"/>
</dbReference>
<evidence type="ECO:0000256" key="1">
    <source>
        <dbReference type="ARBA" id="ARBA00005755"/>
    </source>
</evidence>
<accession>A0A8S5SWF1</accession>
<keyword evidence="6" id="KW-0540">Nuclease</keyword>
<dbReference type="InterPro" id="IPR036397">
    <property type="entry name" value="RNaseH_sf"/>
</dbReference>
<dbReference type="EMBL" id="BK032689">
    <property type="protein sequence ID" value="DAF55397.1"/>
    <property type="molecule type" value="Genomic_DNA"/>
</dbReference>
<comment type="similarity">
    <text evidence="1">Belongs to the DNA polymerase type-B family.</text>
</comment>
<evidence type="ECO:0000256" key="2">
    <source>
        <dbReference type="ARBA" id="ARBA00012417"/>
    </source>
</evidence>
<dbReference type="GO" id="GO:0006260">
    <property type="term" value="P:DNA replication"/>
    <property type="evidence" value="ECO:0007669"/>
    <property type="project" value="UniProtKB-KW"/>
</dbReference>
<sequence length="901" mass="104444">MTTYKIADKLYTLKDLTALSEYLHGQNCVGISTIKKRVQRGETDLDEIIKPKVKAFTEIDYSPIFYVADFETSSNLETNECGAYLACVVKANFNKGLSTPDSWDVVEPCFDCRYPKDLGDYFYTLYKQAEKRKKRTLIFFHNLGFDFSFARNWESLMGQLMITKSFSDGSNPWRLAFGDGEKVWLEIRCSLKLLHRSVGSIGDMIGHPKLGYDYNEFRLPTDKLEKYDYEYCYNDCKVTACGIMEECKNWFWIKNIKDIPLTFTSFTRKNNKAILSSELEKAWSNYCVDTFPMNFDQYQIMRGVYQGAYTHANTFFRGKLCTLVHSFDVCSDYPSQSTQMDFPDTNGVLYVNEELQNLWDVLYEECTEASLLDDVEAIKMRHALVSGKMFHGIFTLKNIKIKNYGYNYMPIISASKTKSKDGLGEIEYNKKSHGYKLLEEMVSEYNRLIDNGRIISYDECTIYATEVDIVNILKMYDVESISAECLFLNHAKSTGGINELVERNIIYANMKTALKAISNGKHPDETLLNSIPEKWLSDIKSNAEPKKLAKRYLMLSKNMFNAQYGIDATQLVFGDTLIDDDCITSNTESLSRESFERYYNETMIKLGKERSDRGLFKRVKSSYIVGIYITAYARRHLVLFSHLIFTETPYIIVYWDTDSTKLYYPNESVVTFNKLLNVVSKFNNGVMERCQKSKHPQVQENKWGLGKFDYEETYAYFTALNSKRYMTFDGELDVKTSGLVQATMKVSVVLDYLYKNSDSWLLSFKALMRIMWKTNTMFDQSVSGRTYLDRQNQGNWSDEFGQYCGAVIKNTDYEFKMPMKKGLFWTNEKSAYLHYDEVSEYVFGNKLDTERTTFYMFDEGIGIVYYLNGKRNIMFCPCDISKFKHGILLSDSMSDLTEDLA</sequence>
<reference evidence="13" key="1">
    <citation type="journal article" date="2021" name="Proc. Natl. Acad. Sci. U.S.A.">
        <title>A Catalog of Tens of Thousands of Viruses from Human Metagenomes Reveals Hidden Associations with Chronic Diseases.</title>
        <authorList>
            <person name="Tisza M.J."/>
            <person name="Buck C.B."/>
        </authorList>
    </citation>
    <scope>NUCLEOTIDE SEQUENCE</scope>
    <source>
        <strain evidence="13">CtUm43</strain>
    </source>
</reference>
<dbReference type="Gene3D" id="3.30.1770.10">
    <property type="entry name" value="TPR 1 domain of DNA polymerase"/>
    <property type="match status" value="1"/>
</dbReference>
<evidence type="ECO:0000256" key="9">
    <source>
        <dbReference type="ARBA" id="ARBA00023109"/>
    </source>
</evidence>
<dbReference type="Pfam" id="PF03175">
    <property type="entry name" value="DNA_pol_B_2"/>
    <property type="match status" value="1"/>
</dbReference>
<evidence type="ECO:0000256" key="8">
    <source>
        <dbReference type="ARBA" id="ARBA00022932"/>
    </source>
</evidence>
<comment type="catalytic activity">
    <reaction evidence="11">
        <text>DNA(n) + a 2'-deoxyribonucleoside 5'-triphosphate = DNA(n+1) + diphosphate</text>
        <dbReference type="Rhea" id="RHEA:22508"/>
        <dbReference type="Rhea" id="RHEA-COMP:17339"/>
        <dbReference type="Rhea" id="RHEA-COMP:17340"/>
        <dbReference type="ChEBI" id="CHEBI:33019"/>
        <dbReference type="ChEBI" id="CHEBI:61560"/>
        <dbReference type="ChEBI" id="CHEBI:173112"/>
        <dbReference type="EC" id="2.7.7.7"/>
    </reaction>
</comment>
<dbReference type="GO" id="GO:0039693">
    <property type="term" value="P:viral DNA genome replication"/>
    <property type="evidence" value="ECO:0007669"/>
    <property type="project" value="UniProtKB-KW"/>
</dbReference>
<dbReference type="SUPFAM" id="SSF53098">
    <property type="entry name" value="Ribonuclease H-like"/>
    <property type="match status" value="1"/>
</dbReference>
<keyword evidence="4" id="KW-0548">Nucleotidyltransferase</keyword>
<keyword evidence="8" id="KW-0239">DNA-directed DNA polymerase</keyword>
<dbReference type="SUPFAM" id="SSF56672">
    <property type="entry name" value="DNA/RNA polymerases"/>
    <property type="match status" value="1"/>
</dbReference>
<dbReference type="GO" id="GO:0016787">
    <property type="term" value="F:hydrolase activity"/>
    <property type="evidence" value="ECO:0007669"/>
    <property type="project" value="UniProtKB-KW"/>
</dbReference>
<evidence type="ECO:0000256" key="5">
    <source>
        <dbReference type="ARBA" id="ARBA00022705"/>
    </source>
</evidence>
<dbReference type="InterPro" id="IPR004868">
    <property type="entry name" value="DNA-dir_DNA_pol_B_mt/vir"/>
</dbReference>
<evidence type="ECO:0000256" key="7">
    <source>
        <dbReference type="ARBA" id="ARBA00022801"/>
    </source>
</evidence>
<dbReference type="InterPro" id="IPR023211">
    <property type="entry name" value="DNA_pol_palm_dom_sf"/>
</dbReference>
<evidence type="ECO:0000256" key="3">
    <source>
        <dbReference type="ARBA" id="ARBA00022679"/>
    </source>
</evidence>
<dbReference type="InterPro" id="IPR043502">
    <property type="entry name" value="DNA/RNA_pol_sf"/>
</dbReference>
<keyword evidence="9" id="KW-1194">Viral DNA replication</keyword>